<evidence type="ECO:0000313" key="4">
    <source>
        <dbReference type="EMBL" id="KAK7087833.1"/>
    </source>
</evidence>
<comment type="caution">
    <text evidence="4">The sequence shown here is derived from an EMBL/GenBank/DDBJ whole genome shotgun (WGS) entry which is preliminary data.</text>
</comment>
<proteinExistence type="predicted"/>
<dbReference type="InterPro" id="IPR020309">
    <property type="entry name" value="Smim-14"/>
</dbReference>
<feature type="transmembrane region" description="Helical" evidence="3">
    <location>
        <begin position="52"/>
        <end position="72"/>
    </location>
</feature>
<evidence type="ECO:0000256" key="1">
    <source>
        <dbReference type="ARBA" id="ARBA00017902"/>
    </source>
</evidence>
<dbReference type="Pfam" id="PF11027">
    <property type="entry name" value="DUF2615"/>
    <property type="match status" value="1"/>
</dbReference>
<name>A0AAN9AJ13_9CAEN</name>
<dbReference type="Proteomes" id="UP001374579">
    <property type="component" value="Unassembled WGS sequence"/>
</dbReference>
<evidence type="ECO:0000256" key="3">
    <source>
        <dbReference type="SAM" id="Phobius"/>
    </source>
</evidence>
<keyword evidence="5" id="KW-1185">Reference proteome</keyword>
<feature type="compositionally biased region" description="Pro residues" evidence="2">
    <location>
        <begin position="94"/>
        <end position="104"/>
    </location>
</feature>
<dbReference type="PANTHER" id="PTHR31019">
    <property type="entry name" value="SMALL INTEGRAL MEMBRANE PROTEIN 14"/>
    <property type="match status" value="1"/>
</dbReference>
<keyword evidence="3" id="KW-1133">Transmembrane helix</keyword>
<reference evidence="4 5" key="1">
    <citation type="submission" date="2024-02" db="EMBL/GenBank/DDBJ databases">
        <title>Chromosome-scale genome assembly of the rough periwinkle Littorina saxatilis.</title>
        <authorList>
            <person name="De Jode A."/>
            <person name="Faria R."/>
            <person name="Formenti G."/>
            <person name="Sims Y."/>
            <person name="Smith T.P."/>
            <person name="Tracey A."/>
            <person name="Wood J.M.D."/>
            <person name="Zagrodzka Z.B."/>
            <person name="Johannesson K."/>
            <person name="Butlin R.K."/>
            <person name="Leder E.H."/>
        </authorList>
    </citation>
    <scope>NUCLEOTIDE SEQUENCE [LARGE SCALE GENOMIC DNA]</scope>
    <source>
        <strain evidence="4">Snail1</strain>
        <tissue evidence="4">Muscle</tissue>
    </source>
</reference>
<dbReference type="PANTHER" id="PTHR31019:SF1">
    <property type="entry name" value="SMALL INTEGRAL MEMBRANE PROTEIN 14"/>
    <property type="match status" value="1"/>
</dbReference>
<organism evidence="4 5">
    <name type="scientific">Littorina saxatilis</name>
    <dbReference type="NCBI Taxonomy" id="31220"/>
    <lineage>
        <taxon>Eukaryota</taxon>
        <taxon>Metazoa</taxon>
        <taxon>Spiralia</taxon>
        <taxon>Lophotrochozoa</taxon>
        <taxon>Mollusca</taxon>
        <taxon>Gastropoda</taxon>
        <taxon>Caenogastropoda</taxon>
        <taxon>Littorinimorpha</taxon>
        <taxon>Littorinoidea</taxon>
        <taxon>Littorinidae</taxon>
        <taxon>Littorina</taxon>
    </lineage>
</organism>
<dbReference type="AlphaFoldDB" id="A0AAN9AJ13"/>
<keyword evidence="3" id="KW-0812">Transmembrane</keyword>
<dbReference type="GO" id="GO:0005783">
    <property type="term" value="C:endoplasmic reticulum"/>
    <property type="evidence" value="ECO:0007669"/>
    <property type="project" value="TreeGrafter"/>
</dbReference>
<feature type="region of interest" description="Disordered" evidence="2">
    <location>
        <begin position="76"/>
        <end position="104"/>
    </location>
</feature>
<protein>
    <recommendedName>
        <fullName evidence="1">Small integral membrane protein 14</fullName>
    </recommendedName>
</protein>
<dbReference type="EMBL" id="JBAMIC010004070">
    <property type="protein sequence ID" value="KAK7087833.1"/>
    <property type="molecule type" value="Genomic_DNA"/>
</dbReference>
<evidence type="ECO:0000313" key="5">
    <source>
        <dbReference type="Proteomes" id="UP001374579"/>
    </source>
</evidence>
<keyword evidence="3" id="KW-0472">Membrane</keyword>
<accession>A0AAN9AJ13</accession>
<sequence length="104" mass="10990">MSDFDPCECVWNHENAMQRLINLLRSSQSQDACTDSGCLTDTPGMNAPDGGYSTMITMMIGWLVVATALFLLRPRSLRDNGDSKPSPSGGGGASPPPPPGPSVH</sequence>
<evidence type="ECO:0000256" key="2">
    <source>
        <dbReference type="SAM" id="MobiDB-lite"/>
    </source>
</evidence>
<gene>
    <name evidence="4" type="ORF">V1264_021837</name>
</gene>